<proteinExistence type="predicted"/>
<accession>A0ABY3GMY6</accession>
<dbReference type="EMBL" id="VFIO01000001">
    <property type="protein sequence ID" value="TWR93070.1"/>
    <property type="molecule type" value="Genomic_DNA"/>
</dbReference>
<evidence type="ECO:0000313" key="2">
    <source>
        <dbReference type="Proteomes" id="UP000318428"/>
    </source>
</evidence>
<protein>
    <submittedName>
        <fullName evidence="1">CPXCG motif-containing cysteine-rich protein</fullName>
    </submittedName>
</protein>
<organism evidence="1 2">
    <name type="scientific">Pseudomonas saxonica</name>
    <dbReference type="NCBI Taxonomy" id="2600598"/>
    <lineage>
        <taxon>Bacteria</taxon>
        <taxon>Pseudomonadati</taxon>
        <taxon>Pseudomonadota</taxon>
        <taxon>Gammaproteobacteria</taxon>
        <taxon>Pseudomonadales</taxon>
        <taxon>Pseudomonadaceae</taxon>
        <taxon>Pseudomonas</taxon>
    </lineage>
</organism>
<gene>
    <name evidence="1" type="ORF">FJD38_05520</name>
</gene>
<reference evidence="1 2" key="1">
    <citation type="submission" date="2019-06" db="EMBL/GenBank/DDBJ databases">
        <title>Pseudomonas bimorpha sp. nov. isolated from bovine raw milk and skim milk concentrate.</title>
        <authorList>
            <person name="Hofmann K."/>
            <person name="Huptas C."/>
            <person name="Doll E."/>
            <person name="Scherer S."/>
            <person name="Wenning M."/>
        </authorList>
    </citation>
    <scope>NUCLEOTIDE SEQUENCE [LARGE SCALE GENOMIC DNA]</scope>
    <source>
        <strain evidence="1 2">DSM 108989</strain>
    </source>
</reference>
<name>A0ABY3GMY6_9PSED</name>
<dbReference type="Proteomes" id="UP000318428">
    <property type="component" value="Unassembled WGS sequence"/>
</dbReference>
<dbReference type="PIRSF" id="PIRSF037225">
    <property type="entry name" value="UCP037225"/>
    <property type="match status" value="1"/>
</dbReference>
<sequence>MLETEHYDCPYCGESAEAVIDLSGGDQQYIEDCPVCCRPIVFKLQTDGHEWMLEVLSENEV</sequence>
<keyword evidence="2" id="KW-1185">Reference proteome</keyword>
<dbReference type="Pfam" id="PF14255">
    <property type="entry name" value="Zn_ribbon_21"/>
    <property type="match status" value="1"/>
</dbReference>
<dbReference type="RefSeq" id="WP_146384274.1">
    <property type="nucleotide sequence ID" value="NZ_VFIO01000001.1"/>
</dbReference>
<dbReference type="InterPro" id="IPR017143">
    <property type="entry name" value="UCP037225"/>
</dbReference>
<evidence type="ECO:0000313" key="1">
    <source>
        <dbReference type="EMBL" id="TWR93070.1"/>
    </source>
</evidence>
<dbReference type="InterPro" id="IPR025990">
    <property type="entry name" value="zinc_ribbon_bacterial"/>
</dbReference>
<comment type="caution">
    <text evidence="1">The sequence shown here is derived from an EMBL/GenBank/DDBJ whole genome shotgun (WGS) entry which is preliminary data.</text>
</comment>